<dbReference type="STRING" id="1586287.BBK82_02420"/>
<evidence type="ECO:0000313" key="2">
    <source>
        <dbReference type="Proteomes" id="UP000093053"/>
    </source>
</evidence>
<name>A0A1B2HBI7_9PSEU</name>
<proteinExistence type="predicted"/>
<dbReference type="Proteomes" id="UP000093053">
    <property type="component" value="Chromosome"/>
</dbReference>
<dbReference type="EMBL" id="CP016793">
    <property type="protein sequence ID" value="ANZ35090.1"/>
    <property type="molecule type" value="Genomic_DNA"/>
</dbReference>
<keyword evidence="2" id="KW-1185">Reference proteome</keyword>
<sequence length="136" mass="15213">MGTPVRVWSGEIRVGDWERYYLGLDGGAHQKALDSLDIAYRDGVRADEQNLMVPVEAVRRAALELGDHAAADVLRDRFELDSPSMLGRGLKLVLGQGGLEHRYLDDLSLQLRYIGYRWRFAKHVLPMPAAVRAALA</sequence>
<gene>
    <name evidence="1" type="ORF">BBK82_02420</name>
</gene>
<protein>
    <submittedName>
        <fullName evidence="1">Uncharacterized protein</fullName>
    </submittedName>
</protein>
<dbReference type="KEGG" id="led:BBK82_02420"/>
<organism evidence="1 2">
    <name type="scientific">Lentzea guizhouensis</name>
    <dbReference type="NCBI Taxonomy" id="1586287"/>
    <lineage>
        <taxon>Bacteria</taxon>
        <taxon>Bacillati</taxon>
        <taxon>Actinomycetota</taxon>
        <taxon>Actinomycetes</taxon>
        <taxon>Pseudonocardiales</taxon>
        <taxon>Pseudonocardiaceae</taxon>
        <taxon>Lentzea</taxon>
    </lineage>
</organism>
<accession>A0A1B2HBI7</accession>
<evidence type="ECO:0000313" key="1">
    <source>
        <dbReference type="EMBL" id="ANZ35090.1"/>
    </source>
</evidence>
<reference evidence="1 2" key="1">
    <citation type="submission" date="2016-07" db="EMBL/GenBank/DDBJ databases">
        <title>Complete genome sequence of the Lentzea guizhouensis DHS C013.</title>
        <authorList>
            <person name="Cao C."/>
        </authorList>
    </citation>
    <scope>NUCLEOTIDE SEQUENCE [LARGE SCALE GENOMIC DNA]</scope>
    <source>
        <strain evidence="1 2">DHS C013</strain>
    </source>
</reference>
<dbReference type="AlphaFoldDB" id="A0A1B2HBI7"/>